<feature type="domain" description="NADH:ubiquinone oxidoreductase 30kDa subunit" evidence="1">
    <location>
        <begin position="45"/>
        <end position="142"/>
    </location>
</feature>
<dbReference type="Proteomes" id="UP000824264">
    <property type="component" value="Unassembled WGS sequence"/>
</dbReference>
<dbReference type="InterPro" id="IPR037232">
    <property type="entry name" value="NADH_quin_OxRdtase_su_C/D-like"/>
</dbReference>
<dbReference type="SUPFAM" id="SSF143243">
    <property type="entry name" value="Nqo5-like"/>
    <property type="match status" value="1"/>
</dbReference>
<dbReference type="EMBL" id="DXGI01000192">
    <property type="protein sequence ID" value="HIW78567.1"/>
    <property type="molecule type" value="Genomic_DNA"/>
</dbReference>
<dbReference type="AlphaFoldDB" id="A0A9D1U8L7"/>
<evidence type="ECO:0000259" key="1">
    <source>
        <dbReference type="Pfam" id="PF00329"/>
    </source>
</evidence>
<reference evidence="2" key="2">
    <citation type="submission" date="2021-04" db="EMBL/GenBank/DDBJ databases">
        <authorList>
            <person name="Gilroy R."/>
        </authorList>
    </citation>
    <scope>NUCLEOTIDE SEQUENCE</scope>
    <source>
        <strain evidence="2">ChiSxjej5B17-1746</strain>
    </source>
</reference>
<evidence type="ECO:0000313" key="3">
    <source>
        <dbReference type="Proteomes" id="UP000824264"/>
    </source>
</evidence>
<sequence length="186" mass="20921">MNTAWSSRSLDAALLRALRELATEERHNKDSWGNGFEWVTLKSNAELPAAAALLAEHRARLCTVTALNKQLAEPITTLAYHFDVRGYTVTITVPLDPAENSVPTITPWFRNADWNEREFAELFDVHVEGNTNPKRLFLDPEIDEGILNEVIPLTIMMNGACTKDMWERIMEVNDEPGQEAEDGGRA</sequence>
<accession>A0A9D1U8L7</accession>
<dbReference type="GO" id="GO:0008137">
    <property type="term" value="F:NADH dehydrogenase (ubiquinone) activity"/>
    <property type="evidence" value="ECO:0007669"/>
    <property type="project" value="InterPro"/>
</dbReference>
<organism evidence="2 3">
    <name type="scientific">Candidatus Bilophila faecipullorum</name>
    <dbReference type="NCBI Taxonomy" id="2838482"/>
    <lineage>
        <taxon>Bacteria</taxon>
        <taxon>Pseudomonadati</taxon>
        <taxon>Thermodesulfobacteriota</taxon>
        <taxon>Desulfovibrionia</taxon>
        <taxon>Desulfovibrionales</taxon>
        <taxon>Desulfovibrionaceae</taxon>
        <taxon>Bilophila</taxon>
    </lineage>
</organism>
<comment type="caution">
    <text evidence="2">The sequence shown here is derived from an EMBL/GenBank/DDBJ whole genome shotgun (WGS) entry which is preliminary data.</text>
</comment>
<name>A0A9D1U8L7_9BACT</name>
<gene>
    <name evidence="2" type="ORF">H9874_05400</name>
</gene>
<dbReference type="Gene3D" id="3.30.460.80">
    <property type="entry name" value="NADH:ubiquinone oxidoreductase, 30kDa subunit"/>
    <property type="match status" value="1"/>
</dbReference>
<dbReference type="InterPro" id="IPR001268">
    <property type="entry name" value="NADH_UbQ_OxRdtase_30kDa_su"/>
</dbReference>
<evidence type="ECO:0000313" key="2">
    <source>
        <dbReference type="EMBL" id="HIW78567.1"/>
    </source>
</evidence>
<dbReference type="Pfam" id="PF00329">
    <property type="entry name" value="Complex1_30kDa"/>
    <property type="match status" value="1"/>
</dbReference>
<reference evidence="2" key="1">
    <citation type="journal article" date="2021" name="PeerJ">
        <title>Extensive microbial diversity within the chicken gut microbiome revealed by metagenomics and culture.</title>
        <authorList>
            <person name="Gilroy R."/>
            <person name="Ravi A."/>
            <person name="Getino M."/>
            <person name="Pursley I."/>
            <person name="Horton D.L."/>
            <person name="Alikhan N.F."/>
            <person name="Baker D."/>
            <person name="Gharbi K."/>
            <person name="Hall N."/>
            <person name="Watson M."/>
            <person name="Adriaenssens E.M."/>
            <person name="Foster-Nyarko E."/>
            <person name="Jarju S."/>
            <person name="Secka A."/>
            <person name="Antonio M."/>
            <person name="Oren A."/>
            <person name="Chaudhuri R.R."/>
            <person name="La Ragione R."/>
            <person name="Hildebrand F."/>
            <person name="Pallen M.J."/>
        </authorList>
    </citation>
    <scope>NUCLEOTIDE SEQUENCE</scope>
    <source>
        <strain evidence="2">ChiSxjej5B17-1746</strain>
    </source>
</reference>
<protein>
    <submittedName>
        <fullName evidence="2">NADH-quinone oxidoreductase subunit C</fullName>
    </submittedName>
</protein>
<proteinExistence type="predicted"/>